<keyword evidence="2" id="KW-1185">Reference proteome</keyword>
<dbReference type="RefSeq" id="WP_135500010.1">
    <property type="nucleotide sequence ID" value="NZ_FOLS01000010.1"/>
</dbReference>
<evidence type="ECO:0000313" key="1">
    <source>
        <dbReference type="EMBL" id="SFC75956.1"/>
    </source>
</evidence>
<reference evidence="1 2" key="1">
    <citation type="submission" date="2016-10" db="EMBL/GenBank/DDBJ databases">
        <authorList>
            <person name="Varghese N."/>
            <person name="Submissions S."/>
        </authorList>
    </citation>
    <scope>NUCLEOTIDE SEQUENCE [LARGE SCALE GENOMIC DNA]</scope>
    <source>
        <strain evidence="1 2">LMG 18378</strain>
    </source>
</reference>
<dbReference type="Proteomes" id="UP000183385">
    <property type="component" value="Unassembled WGS sequence"/>
</dbReference>
<dbReference type="AlphaFoldDB" id="A0AAQ1KFB5"/>
<protein>
    <submittedName>
        <fullName evidence="1">Uncharacterized protein</fullName>
    </submittedName>
</protein>
<comment type="caution">
    <text evidence="1">The sequence shown here is derived from an EMBL/GenBank/DDBJ whole genome shotgun (WGS) entry which is preliminary data.</text>
</comment>
<proteinExistence type="predicted"/>
<accession>A0AAQ1KFB5</accession>
<gene>
    <name evidence="1" type="ORF">SAMN05216577_11066</name>
</gene>
<sequence length="393" mass="41897">MAQVSKAYADLITHTRNSAGGRFNAQGLYEMVAANQPRFDYDPVTRVLRGLLIEEQRTNLYTNSENMLTYGSLNGGLTRTASAFNMGLANFIDLIDSSNNDDFWYQNVATTPNTILCASVSVKKTVGAPHFGAIGIAYGPTIIGRSVIFNPNTGVITATSTSGVIAAGVFDHGTSWRVWMAVQMDGDTTYAGMRCYPAWNTDGSITRNNATTGTLTYGQPQIEVGSFPTSYIPTTGSQVTRAADLASVNMLSPWLNATAGTMFVEWSVIGTTYNAPVWVLQGSGTNLIRQRSDSSKPLFDIFVAAAQQASIAVGAPVVAGVVRKAAGAWAADSVQAAVDGLLGTEDVTSQVPVVSQLAMGRASVTSAYFNGHLRRIRYVPRRLSNAELQAMTA</sequence>
<name>A0AAQ1KFB5_9PSED</name>
<evidence type="ECO:0000313" key="2">
    <source>
        <dbReference type="Proteomes" id="UP000183385"/>
    </source>
</evidence>
<dbReference type="EMBL" id="FOLS01000010">
    <property type="protein sequence ID" value="SFC75956.1"/>
    <property type="molecule type" value="Genomic_DNA"/>
</dbReference>
<organism evidence="1 2">
    <name type="scientific">Pseudomonas citronellolis</name>
    <dbReference type="NCBI Taxonomy" id="53408"/>
    <lineage>
        <taxon>Bacteria</taxon>
        <taxon>Pseudomonadati</taxon>
        <taxon>Pseudomonadota</taxon>
        <taxon>Gammaproteobacteria</taxon>
        <taxon>Pseudomonadales</taxon>
        <taxon>Pseudomonadaceae</taxon>
        <taxon>Pseudomonas</taxon>
    </lineage>
</organism>